<keyword evidence="4" id="KW-1185">Reference proteome</keyword>
<gene>
    <name evidence="3" type="ORF">Acr_10g0007010</name>
</gene>
<sequence>MARCHLTFMRVSVVRITLVIDTLMRQVELPFNSTNLLYVYIVVRSKRELGIPFFKGNNYLRLRNPRQPQTRLITNNPNKELFLNNEFIWVSGFNDLFNNRSEECKAAIQAMNNRRALRKVINPFTYKPVYHHVIQHKADELDRIRLPTLCNEGWAPRRGEVEIAHSFREGSDSDKSLGEGQHDPKSPSKKSKKKKEETSSAFLPSSSDHAKLWKPNFSTAELGKQVTVANSAKDHDITKLDSEAAEKAKLDLATTVQERDASYAAVSEARDEVPEKTQEVTDELVQETAEVSAAAKDSSNANVSHDL</sequence>
<dbReference type="AlphaFoldDB" id="A0A7J0FA52"/>
<organism evidence="3 4">
    <name type="scientific">Actinidia rufa</name>
    <dbReference type="NCBI Taxonomy" id="165716"/>
    <lineage>
        <taxon>Eukaryota</taxon>
        <taxon>Viridiplantae</taxon>
        <taxon>Streptophyta</taxon>
        <taxon>Embryophyta</taxon>
        <taxon>Tracheophyta</taxon>
        <taxon>Spermatophyta</taxon>
        <taxon>Magnoliopsida</taxon>
        <taxon>eudicotyledons</taxon>
        <taxon>Gunneridae</taxon>
        <taxon>Pentapetalae</taxon>
        <taxon>asterids</taxon>
        <taxon>Ericales</taxon>
        <taxon>Actinidiaceae</taxon>
        <taxon>Actinidia</taxon>
    </lineage>
</organism>
<evidence type="ECO:0000256" key="2">
    <source>
        <dbReference type="SAM" id="SignalP"/>
    </source>
</evidence>
<reference evidence="3 4" key="1">
    <citation type="submission" date="2019-07" db="EMBL/GenBank/DDBJ databases">
        <title>De Novo Assembly of kiwifruit Actinidia rufa.</title>
        <authorList>
            <person name="Sugita-Konishi S."/>
            <person name="Sato K."/>
            <person name="Mori E."/>
            <person name="Abe Y."/>
            <person name="Kisaki G."/>
            <person name="Hamano K."/>
            <person name="Suezawa K."/>
            <person name="Otani M."/>
            <person name="Fukuda T."/>
            <person name="Manabe T."/>
            <person name="Gomi K."/>
            <person name="Tabuchi M."/>
            <person name="Akimitsu K."/>
            <person name="Kataoka I."/>
        </authorList>
    </citation>
    <scope>NUCLEOTIDE SEQUENCE [LARGE SCALE GENOMIC DNA]</scope>
    <source>
        <strain evidence="4">cv. Fuchu</strain>
    </source>
</reference>
<feature type="signal peptide" evidence="2">
    <location>
        <begin position="1"/>
        <end position="16"/>
    </location>
</feature>
<name>A0A7J0FA52_9ERIC</name>
<proteinExistence type="predicted"/>
<comment type="caution">
    <text evidence="3">The sequence shown here is derived from an EMBL/GenBank/DDBJ whole genome shotgun (WGS) entry which is preliminary data.</text>
</comment>
<evidence type="ECO:0000313" key="3">
    <source>
        <dbReference type="EMBL" id="GFY95316.1"/>
    </source>
</evidence>
<evidence type="ECO:0000256" key="1">
    <source>
        <dbReference type="SAM" id="MobiDB-lite"/>
    </source>
</evidence>
<dbReference type="OrthoDB" id="5980302at2759"/>
<dbReference type="Proteomes" id="UP000585474">
    <property type="component" value="Unassembled WGS sequence"/>
</dbReference>
<feature type="region of interest" description="Disordered" evidence="1">
    <location>
        <begin position="167"/>
        <end position="207"/>
    </location>
</feature>
<evidence type="ECO:0000313" key="4">
    <source>
        <dbReference type="Proteomes" id="UP000585474"/>
    </source>
</evidence>
<accession>A0A7J0FA52</accession>
<protein>
    <submittedName>
        <fullName evidence="3">Uncharacterized protein</fullName>
    </submittedName>
</protein>
<feature type="compositionally biased region" description="Basic and acidic residues" evidence="1">
    <location>
        <begin position="167"/>
        <end position="186"/>
    </location>
</feature>
<keyword evidence="2" id="KW-0732">Signal</keyword>
<dbReference type="EMBL" id="BJWL01000010">
    <property type="protein sequence ID" value="GFY95316.1"/>
    <property type="molecule type" value="Genomic_DNA"/>
</dbReference>
<feature type="chain" id="PRO_5029829834" evidence="2">
    <location>
        <begin position="17"/>
        <end position="307"/>
    </location>
</feature>